<dbReference type="AlphaFoldDB" id="A0A9N9P5B4"/>
<keyword evidence="2" id="KW-1185">Reference proteome</keyword>
<comment type="caution">
    <text evidence="1">The sequence shown here is derived from an EMBL/GenBank/DDBJ whole genome shotgun (WGS) entry which is preliminary data.</text>
</comment>
<sequence>NVKNEIVDIRQRNKKAKKEPNVGNFGKHEWLNQKIPKSQREQTTQLRIYRYCRSGHTTYYNGCNNCNNRNQDPHSGPPIYQFYNTILEGDLDLGDFVNLQQLYIYGVQNQNQDLNLKIDKCNSLTRLEIHNTQSVNIIRKTQDLSFDLLIDTQQEVLQNDGTFSRKQLEKVKNKLSNVLTIEGIQELLRKKVEINDLEVQLNNLKIRRKYSIF</sequence>
<protein>
    <submittedName>
        <fullName evidence="1">23548_t:CDS:1</fullName>
    </submittedName>
</protein>
<name>A0A9N9P5B4_9GLOM</name>
<gene>
    <name evidence="1" type="ORF">DERYTH_LOCUS24240</name>
</gene>
<evidence type="ECO:0000313" key="2">
    <source>
        <dbReference type="Proteomes" id="UP000789405"/>
    </source>
</evidence>
<dbReference type="Proteomes" id="UP000789405">
    <property type="component" value="Unassembled WGS sequence"/>
</dbReference>
<feature type="non-terminal residue" evidence="1">
    <location>
        <position position="213"/>
    </location>
</feature>
<evidence type="ECO:0000313" key="1">
    <source>
        <dbReference type="EMBL" id="CAG8805187.1"/>
    </source>
</evidence>
<dbReference type="OrthoDB" id="10395360at2759"/>
<organism evidence="1 2">
    <name type="scientific">Dentiscutata erythropus</name>
    <dbReference type="NCBI Taxonomy" id="1348616"/>
    <lineage>
        <taxon>Eukaryota</taxon>
        <taxon>Fungi</taxon>
        <taxon>Fungi incertae sedis</taxon>
        <taxon>Mucoromycota</taxon>
        <taxon>Glomeromycotina</taxon>
        <taxon>Glomeromycetes</taxon>
        <taxon>Diversisporales</taxon>
        <taxon>Gigasporaceae</taxon>
        <taxon>Dentiscutata</taxon>
    </lineage>
</organism>
<accession>A0A9N9P5B4</accession>
<proteinExistence type="predicted"/>
<dbReference type="EMBL" id="CAJVPY010039846">
    <property type="protein sequence ID" value="CAG8805187.1"/>
    <property type="molecule type" value="Genomic_DNA"/>
</dbReference>
<reference evidence="1" key="1">
    <citation type="submission" date="2021-06" db="EMBL/GenBank/DDBJ databases">
        <authorList>
            <person name="Kallberg Y."/>
            <person name="Tangrot J."/>
            <person name="Rosling A."/>
        </authorList>
    </citation>
    <scope>NUCLEOTIDE SEQUENCE</scope>
    <source>
        <strain evidence="1">MA453B</strain>
    </source>
</reference>